<sequence>QAKRLEYFRRLFLPADEAAVTRLKNEKPIFQEMTHDGLHVASLYFAALGDRLKLIHVFRDPVGNIYEQDLRGFGTRIGSDPREFQLTYSWDNQSVSLMAIGREEAWLSGNPIERLVLIVDAMFRLNVQGYLDLKKKEREKIYFIEFEDFVVNPFPYMKSLEDFIGERFGRAKKRILKRERCPRKLDYSERERRIEKIRDSIGDDYDEIFMKLIKDYDCKPWLEWK</sequence>
<gene>
    <name evidence="1" type="ORF">METZ01_LOCUS501662</name>
</gene>
<name>A0A383DY81_9ZZZZ</name>
<proteinExistence type="predicted"/>
<feature type="non-terminal residue" evidence="1">
    <location>
        <position position="1"/>
    </location>
</feature>
<accession>A0A383DY81</accession>
<evidence type="ECO:0000313" key="1">
    <source>
        <dbReference type="EMBL" id="SVE48808.1"/>
    </source>
</evidence>
<dbReference type="InterPro" id="IPR027417">
    <property type="entry name" value="P-loop_NTPase"/>
</dbReference>
<evidence type="ECO:0008006" key="2">
    <source>
        <dbReference type="Google" id="ProtNLM"/>
    </source>
</evidence>
<protein>
    <recommendedName>
        <fullName evidence="2">Sulfotransferase domain-containing protein</fullName>
    </recommendedName>
</protein>
<dbReference type="AlphaFoldDB" id="A0A383DY81"/>
<organism evidence="1">
    <name type="scientific">marine metagenome</name>
    <dbReference type="NCBI Taxonomy" id="408172"/>
    <lineage>
        <taxon>unclassified sequences</taxon>
        <taxon>metagenomes</taxon>
        <taxon>ecological metagenomes</taxon>
    </lineage>
</organism>
<dbReference type="Gene3D" id="3.40.50.300">
    <property type="entry name" value="P-loop containing nucleotide triphosphate hydrolases"/>
    <property type="match status" value="1"/>
</dbReference>
<reference evidence="1" key="1">
    <citation type="submission" date="2018-05" db="EMBL/GenBank/DDBJ databases">
        <authorList>
            <person name="Lanie J.A."/>
            <person name="Ng W.-L."/>
            <person name="Kazmierczak K.M."/>
            <person name="Andrzejewski T.M."/>
            <person name="Davidsen T.M."/>
            <person name="Wayne K.J."/>
            <person name="Tettelin H."/>
            <person name="Glass J.I."/>
            <person name="Rusch D."/>
            <person name="Podicherti R."/>
            <person name="Tsui H.-C.T."/>
            <person name="Winkler M.E."/>
        </authorList>
    </citation>
    <scope>NUCLEOTIDE SEQUENCE</scope>
</reference>
<dbReference type="SUPFAM" id="SSF52540">
    <property type="entry name" value="P-loop containing nucleoside triphosphate hydrolases"/>
    <property type="match status" value="1"/>
</dbReference>
<dbReference type="EMBL" id="UINC01220761">
    <property type="protein sequence ID" value="SVE48808.1"/>
    <property type="molecule type" value="Genomic_DNA"/>
</dbReference>